<dbReference type="SUPFAM" id="SSF53328">
    <property type="entry name" value="Formyltransferase"/>
    <property type="match status" value="1"/>
</dbReference>
<evidence type="ECO:0000313" key="3">
    <source>
        <dbReference type="EMBL" id="SFL84147.1"/>
    </source>
</evidence>
<dbReference type="SUPFAM" id="SSF50486">
    <property type="entry name" value="FMT C-terminal domain-like"/>
    <property type="match status" value="1"/>
</dbReference>
<dbReference type="InterPro" id="IPR002376">
    <property type="entry name" value="Formyl_transf_N"/>
</dbReference>
<protein>
    <submittedName>
        <fullName evidence="3">Methionyl-tRNA formyltransferase</fullName>
    </submittedName>
</protein>
<dbReference type="Gene3D" id="3.40.50.12230">
    <property type="match status" value="1"/>
</dbReference>
<dbReference type="CDD" id="cd08369">
    <property type="entry name" value="FMT_core"/>
    <property type="match status" value="1"/>
</dbReference>
<dbReference type="EMBL" id="FOTY01000006">
    <property type="protein sequence ID" value="SFL84147.1"/>
    <property type="molecule type" value="Genomic_DNA"/>
</dbReference>
<dbReference type="RefSeq" id="WP_090926341.1">
    <property type="nucleotide sequence ID" value="NZ_FOTY01000006.1"/>
</dbReference>
<dbReference type="InterPro" id="IPR005793">
    <property type="entry name" value="Formyl_trans_C"/>
</dbReference>
<feature type="domain" description="Formyl transferase N-terminal" evidence="1">
    <location>
        <begin position="1"/>
        <end position="172"/>
    </location>
</feature>
<keyword evidence="3" id="KW-0808">Transferase</keyword>
<evidence type="ECO:0000313" key="4">
    <source>
        <dbReference type="Proteomes" id="UP000199668"/>
    </source>
</evidence>
<gene>
    <name evidence="3" type="ORF">SAMN04488054_10676</name>
</gene>
<organism evidence="3 4">
    <name type="scientific">Salibacterium qingdaonense</name>
    <dbReference type="NCBI Taxonomy" id="266892"/>
    <lineage>
        <taxon>Bacteria</taxon>
        <taxon>Bacillati</taxon>
        <taxon>Bacillota</taxon>
        <taxon>Bacilli</taxon>
        <taxon>Bacillales</taxon>
        <taxon>Bacillaceae</taxon>
    </lineage>
</organism>
<feature type="domain" description="Formyl transferase C-terminal" evidence="2">
    <location>
        <begin position="201"/>
        <end position="288"/>
    </location>
</feature>
<evidence type="ECO:0000259" key="1">
    <source>
        <dbReference type="Pfam" id="PF00551"/>
    </source>
</evidence>
<dbReference type="Pfam" id="PF02911">
    <property type="entry name" value="Formyl_trans_C"/>
    <property type="match status" value="1"/>
</dbReference>
<dbReference type="PANTHER" id="PTHR11138:SF5">
    <property type="entry name" value="METHIONYL-TRNA FORMYLTRANSFERASE, MITOCHONDRIAL"/>
    <property type="match status" value="1"/>
</dbReference>
<dbReference type="Pfam" id="PF00551">
    <property type="entry name" value="Formyl_trans_N"/>
    <property type="match status" value="1"/>
</dbReference>
<dbReference type="InterPro" id="IPR036477">
    <property type="entry name" value="Formyl_transf_N_sf"/>
</dbReference>
<dbReference type="PANTHER" id="PTHR11138">
    <property type="entry name" value="METHIONYL-TRNA FORMYLTRANSFERASE"/>
    <property type="match status" value="1"/>
</dbReference>
<evidence type="ECO:0000259" key="2">
    <source>
        <dbReference type="Pfam" id="PF02911"/>
    </source>
</evidence>
<sequence length="305" mass="34967">MKIGFFGDGEWAQLAFDKLIRSNFSISFVVLRYSTPDKDLEKLSNQYSIPVFSLKNVNDKYSMSIFRSYELDLNVSMSFDQIFKKELIELPSFGSINCHAGALPFYRGRNVLNWAIINGEQRFGVTAHYMEEAVDEGDIIKQKFCSIEREDTYNEVLKNAHILCAEVLVEAINEIDSGTENPVKQTSIHPIGSYCTKRREGDEFINWSWSSERIYNFIRGIAPPAPGAHAVLTTGETLIINYAELIRESVQYIGQEGEIINKKDYCFFVKTEDTMLKVTEYAFQKETEQRALTIGDRFKVNPSFQ</sequence>
<dbReference type="OrthoDB" id="9802815at2"/>
<dbReference type="AlphaFoldDB" id="A0A1I4L0I9"/>
<dbReference type="InterPro" id="IPR011034">
    <property type="entry name" value="Formyl_transferase-like_C_sf"/>
</dbReference>
<proteinExistence type="predicted"/>
<dbReference type="GO" id="GO:0004479">
    <property type="term" value="F:methionyl-tRNA formyltransferase activity"/>
    <property type="evidence" value="ECO:0007669"/>
    <property type="project" value="TreeGrafter"/>
</dbReference>
<name>A0A1I4L0I9_9BACI</name>
<dbReference type="Proteomes" id="UP000199668">
    <property type="component" value="Unassembled WGS sequence"/>
</dbReference>
<keyword evidence="4" id="KW-1185">Reference proteome</keyword>
<reference evidence="3 4" key="1">
    <citation type="submission" date="2016-10" db="EMBL/GenBank/DDBJ databases">
        <authorList>
            <person name="de Groot N.N."/>
        </authorList>
    </citation>
    <scope>NUCLEOTIDE SEQUENCE [LARGE SCALE GENOMIC DNA]</scope>
    <source>
        <strain evidence="3 4">CGMCC 1.6134</strain>
    </source>
</reference>
<dbReference type="GO" id="GO:0005829">
    <property type="term" value="C:cytosol"/>
    <property type="evidence" value="ECO:0007669"/>
    <property type="project" value="TreeGrafter"/>
</dbReference>
<dbReference type="STRING" id="266892.SAMN04488054_10676"/>
<accession>A0A1I4L0I9</accession>